<organism evidence="2 3">
    <name type="scientific">Molorchus minor</name>
    <dbReference type="NCBI Taxonomy" id="1323400"/>
    <lineage>
        <taxon>Eukaryota</taxon>
        <taxon>Metazoa</taxon>
        <taxon>Ecdysozoa</taxon>
        <taxon>Arthropoda</taxon>
        <taxon>Hexapoda</taxon>
        <taxon>Insecta</taxon>
        <taxon>Pterygota</taxon>
        <taxon>Neoptera</taxon>
        <taxon>Endopterygota</taxon>
        <taxon>Coleoptera</taxon>
        <taxon>Polyphaga</taxon>
        <taxon>Cucujiformia</taxon>
        <taxon>Chrysomeloidea</taxon>
        <taxon>Cerambycidae</taxon>
        <taxon>Lamiinae</taxon>
        <taxon>Monochamini</taxon>
        <taxon>Molorchus</taxon>
    </lineage>
</organism>
<feature type="compositionally biased region" description="Basic and acidic residues" evidence="1">
    <location>
        <begin position="85"/>
        <end position="97"/>
    </location>
</feature>
<sequence length="97" mass="10592">MVQYLSLPGKSSERNHTGTFCNREVSLDSHESGSHRQVQKDNNLRVERKSEETATLDPPAVARGSLKGAASSAIGKAYRVPKIAGPKDHKQPREPAQ</sequence>
<evidence type="ECO:0000313" key="2">
    <source>
        <dbReference type="EMBL" id="KAJ8968657.1"/>
    </source>
</evidence>
<comment type="caution">
    <text evidence="2">The sequence shown here is derived from an EMBL/GenBank/DDBJ whole genome shotgun (WGS) entry which is preliminary data.</text>
</comment>
<protein>
    <submittedName>
        <fullName evidence="2">Uncharacterized protein</fullName>
    </submittedName>
</protein>
<keyword evidence="3" id="KW-1185">Reference proteome</keyword>
<feature type="region of interest" description="Disordered" evidence="1">
    <location>
        <begin position="26"/>
        <end position="97"/>
    </location>
</feature>
<feature type="compositionally biased region" description="Basic and acidic residues" evidence="1">
    <location>
        <begin position="26"/>
        <end position="52"/>
    </location>
</feature>
<proteinExistence type="predicted"/>
<dbReference type="EMBL" id="JAPWTJ010001949">
    <property type="protein sequence ID" value="KAJ8968657.1"/>
    <property type="molecule type" value="Genomic_DNA"/>
</dbReference>
<name>A0ABQ9IXU5_9CUCU</name>
<gene>
    <name evidence="2" type="ORF">NQ317_002642</name>
</gene>
<evidence type="ECO:0000256" key="1">
    <source>
        <dbReference type="SAM" id="MobiDB-lite"/>
    </source>
</evidence>
<dbReference type="Proteomes" id="UP001162164">
    <property type="component" value="Unassembled WGS sequence"/>
</dbReference>
<reference evidence="2" key="1">
    <citation type="journal article" date="2023" name="Insect Mol. Biol.">
        <title>Genome sequencing provides insights into the evolution of gene families encoding plant cell wall-degrading enzymes in longhorned beetles.</title>
        <authorList>
            <person name="Shin N.R."/>
            <person name="Okamura Y."/>
            <person name="Kirsch R."/>
            <person name="Pauchet Y."/>
        </authorList>
    </citation>
    <scope>NUCLEOTIDE SEQUENCE</scope>
    <source>
        <strain evidence="2">MMC_N1</strain>
    </source>
</reference>
<evidence type="ECO:0000313" key="3">
    <source>
        <dbReference type="Proteomes" id="UP001162164"/>
    </source>
</evidence>
<accession>A0ABQ9IXU5</accession>